<dbReference type="PROSITE" id="PS00041">
    <property type="entry name" value="HTH_ARAC_FAMILY_1"/>
    <property type="match status" value="1"/>
</dbReference>
<keyword evidence="4" id="KW-1133">Transmembrane helix</keyword>
<feature type="transmembrane region" description="Helical" evidence="4">
    <location>
        <begin position="98"/>
        <end position="117"/>
    </location>
</feature>
<dbReference type="InterPro" id="IPR020449">
    <property type="entry name" value="Tscrpt_reg_AraC-type_HTH"/>
</dbReference>
<feature type="transmembrane region" description="Helical" evidence="4">
    <location>
        <begin position="190"/>
        <end position="212"/>
    </location>
</feature>
<feature type="domain" description="HTH araC/xylS-type" evidence="5">
    <location>
        <begin position="236"/>
        <end position="344"/>
    </location>
</feature>
<evidence type="ECO:0000313" key="6">
    <source>
        <dbReference type="EMBL" id="WOK06560.1"/>
    </source>
</evidence>
<keyword evidence="3" id="KW-0804">Transcription</keyword>
<dbReference type="InterPro" id="IPR018060">
    <property type="entry name" value="HTH_AraC"/>
</dbReference>
<feature type="transmembrane region" description="Helical" evidence="4">
    <location>
        <begin position="65"/>
        <end position="86"/>
    </location>
</feature>
<dbReference type="EMBL" id="CP136051">
    <property type="protein sequence ID" value="WOK06560.1"/>
    <property type="molecule type" value="Genomic_DNA"/>
</dbReference>
<evidence type="ECO:0000313" key="7">
    <source>
        <dbReference type="Proteomes" id="UP001302349"/>
    </source>
</evidence>
<organism evidence="6 7">
    <name type="scientific">Imperialibacter roseus</name>
    <dbReference type="NCBI Taxonomy" id="1324217"/>
    <lineage>
        <taxon>Bacteria</taxon>
        <taxon>Pseudomonadati</taxon>
        <taxon>Bacteroidota</taxon>
        <taxon>Cytophagia</taxon>
        <taxon>Cytophagales</taxon>
        <taxon>Flammeovirgaceae</taxon>
        <taxon>Imperialibacter</taxon>
    </lineage>
</organism>
<evidence type="ECO:0000256" key="3">
    <source>
        <dbReference type="ARBA" id="ARBA00023163"/>
    </source>
</evidence>
<evidence type="ECO:0000256" key="4">
    <source>
        <dbReference type="SAM" id="Phobius"/>
    </source>
</evidence>
<dbReference type="RefSeq" id="WP_317489274.1">
    <property type="nucleotide sequence ID" value="NZ_CP136051.1"/>
</dbReference>
<keyword evidence="7" id="KW-1185">Reference proteome</keyword>
<dbReference type="PANTHER" id="PTHR43280:SF2">
    <property type="entry name" value="HTH-TYPE TRANSCRIPTIONAL REGULATOR EXSA"/>
    <property type="match status" value="1"/>
</dbReference>
<keyword evidence="4" id="KW-0812">Transmembrane</keyword>
<dbReference type="SMART" id="SM00342">
    <property type="entry name" value="HTH_ARAC"/>
    <property type="match status" value="1"/>
</dbReference>
<feature type="transmembrane region" description="Helical" evidence="4">
    <location>
        <begin position="6"/>
        <end position="28"/>
    </location>
</feature>
<dbReference type="PRINTS" id="PR00032">
    <property type="entry name" value="HTHARAC"/>
</dbReference>
<keyword evidence="1" id="KW-0805">Transcription regulation</keyword>
<dbReference type="SUPFAM" id="SSF46689">
    <property type="entry name" value="Homeodomain-like"/>
    <property type="match status" value="1"/>
</dbReference>
<gene>
    <name evidence="6" type="ORF">RT717_26145</name>
</gene>
<reference evidence="6 7" key="1">
    <citation type="journal article" date="2023" name="Microbiol. Resour. Announc.">
        <title>Complete Genome Sequence of Imperialibacter roseus strain P4T.</title>
        <authorList>
            <person name="Tizabi D.R."/>
            <person name="Bachvaroff T."/>
            <person name="Hill R.T."/>
        </authorList>
    </citation>
    <scope>NUCLEOTIDE SEQUENCE [LARGE SCALE GENOMIC DNA]</scope>
    <source>
        <strain evidence="6 7">P4T</strain>
    </source>
</reference>
<dbReference type="Proteomes" id="UP001302349">
    <property type="component" value="Chromosome"/>
</dbReference>
<evidence type="ECO:0000256" key="1">
    <source>
        <dbReference type="ARBA" id="ARBA00023015"/>
    </source>
</evidence>
<feature type="transmembrane region" description="Helical" evidence="4">
    <location>
        <begin position="129"/>
        <end position="152"/>
    </location>
</feature>
<dbReference type="Gene3D" id="1.10.10.60">
    <property type="entry name" value="Homeodomain-like"/>
    <property type="match status" value="2"/>
</dbReference>
<dbReference type="InterPro" id="IPR018062">
    <property type="entry name" value="HTH_AraC-typ_CS"/>
</dbReference>
<keyword evidence="4" id="KW-0472">Membrane</keyword>
<sequence>MSASDILLVIISGLGVTHGLFMAVILWLYPKGNPLSNKLLSGLLIVLSFRVGKSVFLEFTTSTDIKIIFVGLSAIMAIGPLYYLFALSSTQKSFRLKAKHGVHFLPAVVGFIGGWQFEEHHAETLPMLLFISIFLAYYLHFLVYLLVTYRYILQQRKAGLNTDVFDLLRLLFYGLLAIWVVYVLNLLDEFIPYIIGPILYSIVAYVISFIVFRKGYIEQIDQTKYKTTPVTEEQREQIFKKVLKHIVHEKEYQNPGLTLKSLSTSLNLSPQIVSQVINLESGKNFNHFVNTYRIEEARHLLKLEHFKNQTIAAVAYEVGFNSISSFNTAFKKLTGKTPVTFRSEVSK</sequence>
<feature type="transmembrane region" description="Helical" evidence="4">
    <location>
        <begin position="164"/>
        <end position="184"/>
    </location>
</feature>
<accession>A0ABZ0IQB5</accession>
<dbReference type="PROSITE" id="PS01124">
    <property type="entry name" value="HTH_ARAC_FAMILY_2"/>
    <property type="match status" value="1"/>
</dbReference>
<protein>
    <submittedName>
        <fullName evidence="6">Helix-turn-helix domain-containing protein</fullName>
    </submittedName>
</protein>
<dbReference type="InterPro" id="IPR009057">
    <property type="entry name" value="Homeodomain-like_sf"/>
</dbReference>
<evidence type="ECO:0000259" key="5">
    <source>
        <dbReference type="PROSITE" id="PS01124"/>
    </source>
</evidence>
<keyword evidence="2" id="KW-0238">DNA-binding</keyword>
<dbReference type="Pfam" id="PF12833">
    <property type="entry name" value="HTH_18"/>
    <property type="match status" value="1"/>
</dbReference>
<evidence type="ECO:0000256" key="2">
    <source>
        <dbReference type="ARBA" id="ARBA00023125"/>
    </source>
</evidence>
<name>A0ABZ0IQB5_9BACT</name>
<dbReference type="PANTHER" id="PTHR43280">
    <property type="entry name" value="ARAC-FAMILY TRANSCRIPTIONAL REGULATOR"/>
    <property type="match status" value="1"/>
</dbReference>
<proteinExistence type="predicted"/>